<organism evidence="1 2">
    <name type="scientific">Wenjunlia tyrosinilytica</name>
    <dbReference type="NCBI Taxonomy" id="1544741"/>
    <lineage>
        <taxon>Bacteria</taxon>
        <taxon>Bacillati</taxon>
        <taxon>Actinomycetota</taxon>
        <taxon>Actinomycetes</taxon>
        <taxon>Kitasatosporales</taxon>
        <taxon>Streptomycetaceae</taxon>
        <taxon>Wenjunlia</taxon>
    </lineage>
</organism>
<dbReference type="EMBL" id="BMMS01000016">
    <property type="protein sequence ID" value="GGO91165.1"/>
    <property type="molecule type" value="Genomic_DNA"/>
</dbReference>
<name>A0A917ZTR8_9ACTN</name>
<keyword evidence="2" id="KW-1185">Reference proteome</keyword>
<sequence>MSSFKSFRGARLRLGPLTVLAGGAGAGKSNALEALAVLGQLANGETVSDALRGVRGGAAACVPLGVGADVQGRRGIRIGCTVDGRLGPVRLELAVQVEPELRIVGERMTGAGEVLLETALRDPRRRSVQAAWHTAGLVPVTRAPLPDDRLASALLPLRVAGKTQGQRLVLDAAEQLVVGLRGVFGVDPAPGAMRGWVAARDGLLHPSARNVSAVVGRTENECRIRHGLLGDAMRALCPYPVERVTAVRGESGNVMAAVDRGRLGLMPVELMGEGELRALAFALVLLTGPGILAMDVAEVPDALQLLTVLAHDVDRGLDRRQVRELLALAGRMCERGHVRVVATAHAGTWVEDLPGVTLASLPLG</sequence>
<protein>
    <submittedName>
        <fullName evidence="1">Biotin transporter BioY</fullName>
    </submittedName>
</protein>
<dbReference type="InterPro" id="IPR027417">
    <property type="entry name" value="P-loop_NTPase"/>
</dbReference>
<gene>
    <name evidence="1" type="ORF">GCM10012280_38370</name>
</gene>
<evidence type="ECO:0000313" key="2">
    <source>
        <dbReference type="Proteomes" id="UP000641932"/>
    </source>
</evidence>
<reference evidence="1" key="1">
    <citation type="journal article" date="2014" name="Int. J. Syst. Evol. Microbiol.">
        <title>Complete genome sequence of Corynebacterium casei LMG S-19264T (=DSM 44701T), isolated from a smear-ripened cheese.</title>
        <authorList>
            <consortium name="US DOE Joint Genome Institute (JGI-PGF)"/>
            <person name="Walter F."/>
            <person name="Albersmeier A."/>
            <person name="Kalinowski J."/>
            <person name="Ruckert C."/>
        </authorList>
    </citation>
    <scope>NUCLEOTIDE SEQUENCE</scope>
    <source>
        <strain evidence="1">CGMCC 4.7201</strain>
    </source>
</reference>
<dbReference type="AlphaFoldDB" id="A0A917ZTR8"/>
<proteinExistence type="predicted"/>
<comment type="caution">
    <text evidence="1">The sequence shown here is derived from an EMBL/GenBank/DDBJ whole genome shotgun (WGS) entry which is preliminary data.</text>
</comment>
<evidence type="ECO:0000313" key="1">
    <source>
        <dbReference type="EMBL" id="GGO91165.1"/>
    </source>
</evidence>
<accession>A0A917ZTR8</accession>
<dbReference type="Proteomes" id="UP000641932">
    <property type="component" value="Unassembled WGS sequence"/>
</dbReference>
<dbReference type="Gene3D" id="3.40.50.300">
    <property type="entry name" value="P-loop containing nucleotide triphosphate hydrolases"/>
    <property type="match status" value="1"/>
</dbReference>
<reference evidence="1" key="2">
    <citation type="submission" date="2020-09" db="EMBL/GenBank/DDBJ databases">
        <authorList>
            <person name="Sun Q."/>
            <person name="Zhou Y."/>
        </authorList>
    </citation>
    <scope>NUCLEOTIDE SEQUENCE</scope>
    <source>
        <strain evidence="1">CGMCC 4.7201</strain>
    </source>
</reference>